<protein>
    <submittedName>
        <fullName evidence="1">Uncharacterized protein</fullName>
    </submittedName>
</protein>
<dbReference type="EMBL" id="KE346270">
    <property type="protein sequence ID" value="EXC31738.1"/>
    <property type="molecule type" value="Genomic_DNA"/>
</dbReference>
<organism evidence="1 2">
    <name type="scientific">Morus notabilis</name>
    <dbReference type="NCBI Taxonomy" id="981085"/>
    <lineage>
        <taxon>Eukaryota</taxon>
        <taxon>Viridiplantae</taxon>
        <taxon>Streptophyta</taxon>
        <taxon>Embryophyta</taxon>
        <taxon>Tracheophyta</taxon>
        <taxon>Spermatophyta</taxon>
        <taxon>Magnoliopsida</taxon>
        <taxon>eudicotyledons</taxon>
        <taxon>Gunneridae</taxon>
        <taxon>Pentapetalae</taxon>
        <taxon>rosids</taxon>
        <taxon>fabids</taxon>
        <taxon>Rosales</taxon>
        <taxon>Moraceae</taxon>
        <taxon>Moreae</taxon>
        <taxon>Morus</taxon>
    </lineage>
</organism>
<sequence>MGRTGDVFCGLGWEMRVVMGSTHNPSLTLRIKTSLNSGLSLRRSSQIEDAADLISFASDRRRPDHPAPLVDLAEFEIKRIDVLAFHQLEAPLRSWISSRSDSTIPFVLSLAARYLREGDLIRTETATNSPDLQIWAIFLKHLISDPFQFEVLDDVETLSGTLLAYFTILINFAKENNSAESK</sequence>
<dbReference type="AlphaFoldDB" id="W9S904"/>
<proteinExistence type="predicted"/>
<evidence type="ECO:0000313" key="1">
    <source>
        <dbReference type="EMBL" id="EXC31738.1"/>
    </source>
</evidence>
<dbReference type="Proteomes" id="UP000030645">
    <property type="component" value="Unassembled WGS sequence"/>
</dbReference>
<accession>W9S904</accession>
<gene>
    <name evidence="1" type="ORF">L484_001771</name>
</gene>
<name>W9S904_9ROSA</name>
<keyword evidence="2" id="KW-1185">Reference proteome</keyword>
<reference evidence="2" key="1">
    <citation type="submission" date="2013-01" db="EMBL/GenBank/DDBJ databases">
        <title>Draft Genome Sequence of a Mulberry Tree, Morus notabilis C.K. Schneid.</title>
        <authorList>
            <person name="He N."/>
            <person name="Zhao S."/>
        </authorList>
    </citation>
    <scope>NUCLEOTIDE SEQUENCE</scope>
</reference>
<evidence type="ECO:0000313" key="2">
    <source>
        <dbReference type="Proteomes" id="UP000030645"/>
    </source>
</evidence>